<keyword evidence="5" id="KW-1185">Reference proteome</keyword>
<organism evidence="4 5">
    <name type="scientific">Kutzneria viridogrisea</name>
    <dbReference type="NCBI Taxonomy" id="47990"/>
    <lineage>
        <taxon>Bacteria</taxon>
        <taxon>Bacillati</taxon>
        <taxon>Actinomycetota</taxon>
        <taxon>Actinomycetes</taxon>
        <taxon>Pseudonocardiales</taxon>
        <taxon>Pseudonocardiaceae</taxon>
        <taxon>Kutzneria</taxon>
    </lineage>
</organism>
<feature type="compositionally biased region" description="Polar residues" evidence="1">
    <location>
        <begin position="303"/>
        <end position="322"/>
    </location>
</feature>
<proteinExistence type="predicted"/>
<sequence>MPELAEWFHPKRQTGQTRLLMVGAVLGALVVLTTSTLFSWPIKGMPAGAATDANAAFDAPDGSCLTWADNGEISRVDCSAKHLFEIAGTVDLTASYPSGAPFPDGTLWQKISQDKCTPVTAKYMSDKLDPNGKYSTGALKPKEQQWSAGARQVRCGLQAAGPRGKLQPTTGSATKADQSPVYPEGTCLGIEGKDLGDPVACTEAHAYEIIGVVDLKPQFQDAYPTEDKQKAALSQACEKMTTAYTKGFDLTKVGLGVTWDTIKQESWNLGSTKVNCKVGQKLPDGSGLQKITNSVRGVGPQLVPSSTQNAPTNTPQDSGSGN</sequence>
<keyword evidence="2" id="KW-1133">Transmembrane helix</keyword>
<dbReference type="RefSeq" id="WP_182839230.1">
    <property type="nucleotide sequence ID" value="NZ_BAAABQ010000022.1"/>
</dbReference>
<dbReference type="EMBL" id="JACJID010000005">
    <property type="protein sequence ID" value="MBA8929101.1"/>
    <property type="molecule type" value="Genomic_DNA"/>
</dbReference>
<evidence type="ECO:0000256" key="2">
    <source>
        <dbReference type="SAM" id="Phobius"/>
    </source>
</evidence>
<feature type="region of interest" description="Disordered" evidence="1">
    <location>
        <begin position="297"/>
        <end position="322"/>
    </location>
</feature>
<dbReference type="Pfam" id="PF13845">
    <property type="entry name" value="Septum_form"/>
    <property type="match status" value="1"/>
</dbReference>
<evidence type="ECO:0000256" key="1">
    <source>
        <dbReference type="SAM" id="MobiDB-lite"/>
    </source>
</evidence>
<keyword evidence="2" id="KW-0812">Transmembrane</keyword>
<evidence type="ECO:0000259" key="3">
    <source>
        <dbReference type="Pfam" id="PF13845"/>
    </source>
</evidence>
<comment type="caution">
    <text evidence="4">The sequence shown here is derived from an EMBL/GenBank/DDBJ whole genome shotgun (WGS) entry which is preliminary data.</text>
</comment>
<name>A0ABR6BQA8_9PSEU</name>
<accession>A0ABR6BQA8</accession>
<protein>
    <recommendedName>
        <fullName evidence="3">Septum formation-related domain-containing protein</fullName>
    </recommendedName>
</protein>
<evidence type="ECO:0000313" key="4">
    <source>
        <dbReference type="EMBL" id="MBA8929101.1"/>
    </source>
</evidence>
<keyword evidence="2" id="KW-0472">Membrane</keyword>
<evidence type="ECO:0000313" key="5">
    <source>
        <dbReference type="Proteomes" id="UP000517916"/>
    </source>
</evidence>
<feature type="transmembrane region" description="Helical" evidence="2">
    <location>
        <begin position="19"/>
        <end position="40"/>
    </location>
</feature>
<feature type="domain" description="Septum formation-related" evidence="3">
    <location>
        <begin position="62"/>
        <end position="276"/>
    </location>
</feature>
<reference evidence="4 5" key="1">
    <citation type="submission" date="2020-08" db="EMBL/GenBank/DDBJ databases">
        <title>Genomic Encyclopedia of Archaeal and Bacterial Type Strains, Phase II (KMG-II): from individual species to whole genera.</title>
        <authorList>
            <person name="Goeker M."/>
        </authorList>
    </citation>
    <scope>NUCLEOTIDE SEQUENCE [LARGE SCALE GENOMIC DNA]</scope>
    <source>
        <strain evidence="4 5">DSM 43850</strain>
    </source>
</reference>
<gene>
    <name evidence="4" type="ORF">BC739_006319</name>
</gene>
<dbReference type="Proteomes" id="UP000517916">
    <property type="component" value="Unassembled WGS sequence"/>
</dbReference>
<dbReference type="InterPro" id="IPR026004">
    <property type="entry name" value="Septum_form"/>
</dbReference>